<feature type="transmembrane region" description="Helical" evidence="5">
    <location>
        <begin position="12"/>
        <end position="36"/>
    </location>
</feature>
<keyword evidence="2 5" id="KW-0812">Transmembrane</keyword>
<evidence type="ECO:0000313" key="7">
    <source>
        <dbReference type="EMBL" id="MEM5947376.1"/>
    </source>
</evidence>
<feature type="transmembrane region" description="Helical" evidence="5">
    <location>
        <begin position="82"/>
        <end position="99"/>
    </location>
</feature>
<evidence type="ECO:0000259" key="6">
    <source>
        <dbReference type="PROSITE" id="PS50850"/>
    </source>
</evidence>
<dbReference type="InterPro" id="IPR039672">
    <property type="entry name" value="MFS_2"/>
</dbReference>
<dbReference type="Gene3D" id="1.20.1250.20">
    <property type="entry name" value="MFS general substrate transporter like domains"/>
    <property type="match status" value="2"/>
</dbReference>
<feature type="transmembrane region" description="Helical" evidence="5">
    <location>
        <begin position="154"/>
        <end position="174"/>
    </location>
</feature>
<keyword evidence="4 5" id="KW-0472">Membrane</keyword>
<evidence type="ECO:0000256" key="3">
    <source>
        <dbReference type="ARBA" id="ARBA00022989"/>
    </source>
</evidence>
<dbReference type="InterPro" id="IPR036259">
    <property type="entry name" value="MFS_trans_sf"/>
</dbReference>
<feature type="transmembrane region" description="Helical" evidence="5">
    <location>
        <begin position="42"/>
        <end position="61"/>
    </location>
</feature>
<evidence type="ECO:0000256" key="5">
    <source>
        <dbReference type="SAM" id="Phobius"/>
    </source>
</evidence>
<dbReference type="PANTHER" id="PTHR11328:SF24">
    <property type="entry name" value="MAJOR FACILITATOR SUPERFAMILY (MFS) PROFILE DOMAIN-CONTAINING PROTEIN"/>
    <property type="match status" value="1"/>
</dbReference>
<sequence>MEEKKLSRKLKLGYGVGDLGGNLFFTMMGFYLLYYLTDIVKLPAALAGTVLFVGKAWDAISDPIVGTLSDRTVSRMGRRRPYMFYGALFLLVFMTIVFFPVTNASVLFKVVWYAVMLCFLNTAYTMVNIPYSALAPELTADYNERTVLNAYRNIFALLGTFSGALLIMPLASVFPDVRLGWPFMGAVVGLIILITTFITVFTVREKPRTNTSSSKVQVLQAYLSAMSLKSFRIALATWSLFIIGINVIQAALVYYFTYVTGGRGSFSVTLMVLLSAALVSVPFWAFVAMRKGKRFAWNLGMLIFAVSVVLFVFLGPRVPLLVSYLFILVGGFGFSTQYAIPYAVLPDIVEYDFVKNGIRREGVFYGIWTFMSKAGQALASFMTGLILQFFGYVPPLADGAPAAQPDSALLGIRLLVGPIPAVFFIVGVIVFLFYPITREFYDRVIRMAEERGSST</sequence>
<evidence type="ECO:0000256" key="1">
    <source>
        <dbReference type="ARBA" id="ARBA00009617"/>
    </source>
</evidence>
<dbReference type="InterPro" id="IPR020846">
    <property type="entry name" value="MFS_dom"/>
</dbReference>
<dbReference type="Proteomes" id="UP001466331">
    <property type="component" value="Unassembled WGS sequence"/>
</dbReference>
<dbReference type="PROSITE" id="PS50850">
    <property type="entry name" value="MFS"/>
    <property type="match status" value="1"/>
</dbReference>
<name>A0ABU9U9N5_9SPIR</name>
<evidence type="ECO:0000313" key="8">
    <source>
        <dbReference type="Proteomes" id="UP001466331"/>
    </source>
</evidence>
<feature type="transmembrane region" description="Helical" evidence="5">
    <location>
        <begin position="321"/>
        <end position="345"/>
    </location>
</feature>
<dbReference type="Pfam" id="PF13347">
    <property type="entry name" value="MFS_2"/>
    <property type="match status" value="1"/>
</dbReference>
<gene>
    <name evidence="7" type="ORF">WKV44_02355</name>
</gene>
<feature type="domain" description="Major facilitator superfamily (MFS) profile" evidence="6">
    <location>
        <begin position="1"/>
        <end position="438"/>
    </location>
</feature>
<proteinExistence type="inferred from homology"/>
<protein>
    <submittedName>
        <fullName evidence="7">MFS transporter</fullName>
    </submittedName>
</protein>
<dbReference type="SUPFAM" id="SSF103473">
    <property type="entry name" value="MFS general substrate transporter"/>
    <property type="match status" value="1"/>
</dbReference>
<dbReference type="CDD" id="cd17332">
    <property type="entry name" value="MFS_MelB_like"/>
    <property type="match status" value="1"/>
</dbReference>
<feature type="transmembrane region" description="Helical" evidence="5">
    <location>
        <begin position="295"/>
        <end position="315"/>
    </location>
</feature>
<keyword evidence="8" id="KW-1185">Reference proteome</keyword>
<feature type="transmembrane region" description="Helical" evidence="5">
    <location>
        <begin position="268"/>
        <end position="288"/>
    </location>
</feature>
<comment type="caution">
    <text evidence="7">The sequence shown here is derived from an EMBL/GenBank/DDBJ whole genome shotgun (WGS) entry which is preliminary data.</text>
</comment>
<feature type="transmembrane region" description="Helical" evidence="5">
    <location>
        <begin position="410"/>
        <end position="436"/>
    </location>
</feature>
<dbReference type="NCBIfam" id="TIGR00792">
    <property type="entry name" value="gph"/>
    <property type="match status" value="1"/>
</dbReference>
<dbReference type="EMBL" id="JBCHKQ010000001">
    <property type="protein sequence ID" value="MEM5947376.1"/>
    <property type="molecule type" value="Genomic_DNA"/>
</dbReference>
<organism evidence="7 8">
    <name type="scientific">Rarispira pelagica</name>
    <dbReference type="NCBI Taxonomy" id="3141764"/>
    <lineage>
        <taxon>Bacteria</taxon>
        <taxon>Pseudomonadati</taxon>
        <taxon>Spirochaetota</taxon>
        <taxon>Spirochaetia</taxon>
        <taxon>Winmispirales</taxon>
        <taxon>Winmispiraceae</taxon>
        <taxon>Rarispira</taxon>
    </lineage>
</organism>
<feature type="transmembrane region" description="Helical" evidence="5">
    <location>
        <begin position="365"/>
        <end position="390"/>
    </location>
</feature>
<keyword evidence="3 5" id="KW-1133">Transmembrane helix</keyword>
<evidence type="ECO:0000256" key="2">
    <source>
        <dbReference type="ARBA" id="ARBA00022692"/>
    </source>
</evidence>
<dbReference type="InterPro" id="IPR001927">
    <property type="entry name" value="Na/Gal_symport"/>
</dbReference>
<accession>A0ABU9U9N5</accession>
<evidence type="ECO:0000256" key="4">
    <source>
        <dbReference type="ARBA" id="ARBA00023136"/>
    </source>
</evidence>
<feature type="transmembrane region" description="Helical" evidence="5">
    <location>
        <begin position="180"/>
        <end position="203"/>
    </location>
</feature>
<feature type="transmembrane region" description="Helical" evidence="5">
    <location>
        <begin position="111"/>
        <end position="134"/>
    </location>
</feature>
<feature type="transmembrane region" description="Helical" evidence="5">
    <location>
        <begin position="233"/>
        <end position="256"/>
    </location>
</feature>
<reference evidence="7 8" key="1">
    <citation type="submission" date="2024-03" db="EMBL/GenBank/DDBJ databases">
        <title>Ignisphaera cupida sp. nov., a hyperthermophilic hydrolytic archaeon from a hot spring of Kamchatka, and proposal of Ignisphaeraceae fam. nov.</title>
        <authorList>
            <person name="Podosokorskaya O.A."/>
            <person name="Elcheninov A.G."/>
            <person name="Maltseva A.I."/>
            <person name="Zayulina K.S."/>
            <person name="Novikov A."/>
            <person name="Merkel A.Y."/>
        </authorList>
    </citation>
    <scope>NUCLEOTIDE SEQUENCE [LARGE SCALE GENOMIC DNA]</scope>
    <source>
        <strain evidence="7 8">38H-sp</strain>
    </source>
</reference>
<dbReference type="RefSeq" id="WP_420068825.1">
    <property type="nucleotide sequence ID" value="NZ_JBCHKQ010000001.1"/>
</dbReference>
<dbReference type="PANTHER" id="PTHR11328">
    <property type="entry name" value="MAJOR FACILITATOR SUPERFAMILY DOMAIN-CONTAINING PROTEIN"/>
    <property type="match status" value="1"/>
</dbReference>
<comment type="similarity">
    <text evidence="1">Belongs to the sodium:galactoside symporter (TC 2.A.2) family.</text>
</comment>